<gene>
    <name evidence="2" type="ORF">GZ35B7_38</name>
</gene>
<keyword evidence="1" id="KW-1133">Transmembrane helix</keyword>
<organism evidence="2">
    <name type="scientific">Uncultured archaeon GZfos26G2</name>
    <dbReference type="NCBI Taxonomy" id="3386331"/>
    <lineage>
        <taxon>Archaea</taxon>
        <taxon>Methanobacteriati</taxon>
        <taxon>Methanobacteriota</taxon>
        <taxon>Stenosarchaea group</taxon>
        <taxon>Methanomicrobia</taxon>
        <taxon>Candidatus Methanophagales</taxon>
        <taxon>Candidatus Methanophagaceae</taxon>
        <taxon>Candidatus Methanophaga</taxon>
    </lineage>
</organism>
<dbReference type="EMBL" id="AY714864">
    <property type="protein sequence ID" value="AAU84005.1"/>
    <property type="molecule type" value="Genomic_DNA"/>
</dbReference>
<evidence type="ECO:0000256" key="1">
    <source>
        <dbReference type="SAM" id="Phobius"/>
    </source>
</evidence>
<feature type="transmembrane region" description="Helical" evidence="1">
    <location>
        <begin position="42"/>
        <end position="61"/>
    </location>
</feature>
<reference evidence="2" key="1">
    <citation type="journal article" date="2004" name="Science">
        <title>Reverse methanogenesis: testing the hypothesis with environmental genomics.</title>
        <authorList>
            <person name="Hallam S.J."/>
            <person name="Putnam N."/>
            <person name="Preston C.M."/>
            <person name="Detter J.C."/>
            <person name="Rokhsar D."/>
            <person name="Richardson P.M."/>
            <person name="DeLong E.F."/>
        </authorList>
    </citation>
    <scope>NUCLEOTIDE SEQUENCE</scope>
</reference>
<proteinExistence type="predicted"/>
<reference evidence="2" key="2">
    <citation type="submission" date="2004-08" db="EMBL/GenBank/DDBJ databases">
        <authorList>
            <person name="Putnam N."/>
            <person name="Detter J.C."/>
            <person name="Richardson P.M."/>
            <person name="Rokhsar D."/>
        </authorList>
    </citation>
    <scope>NUCLEOTIDE SEQUENCE</scope>
</reference>
<protein>
    <submittedName>
        <fullName evidence="2">Uncharacterized protein</fullName>
    </submittedName>
</protein>
<dbReference type="AlphaFoldDB" id="Q649C2"/>
<feature type="transmembrane region" description="Helical" evidence="1">
    <location>
        <begin position="68"/>
        <end position="90"/>
    </location>
</feature>
<sequence length="96" mass="10349">MQFRVDSVLSRSSAYRTGMVSNKKHTPAGLPVKGFVVNASTWNNFMGLFIAYSILAPWLTVPTSGHSAAYISSSLCITAVNVCIFIYLLINGVSST</sequence>
<accession>Q649C2</accession>
<keyword evidence="1" id="KW-0812">Transmembrane</keyword>
<keyword evidence="1" id="KW-0472">Membrane</keyword>
<name>Q649C2_UNCAG</name>
<evidence type="ECO:0000313" key="2">
    <source>
        <dbReference type="EMBL" id="AAU84005.1"/>
    </source>
</evidence>